<feature type="domain" description="Sacsin/Nov" evidence="1">
    <location>
        <begin position="1366"/>
        <end position="1611"/>
    </location>
</feature>
<keyword evidence="3" id="KW-1185">Reference proteome</keyword>
<dbReference type="PANTHER" id="PTHR15600:SF42">
    <property type="entry name" value="SACSIN"/>
    <property type="match status" value="1"/>
</dbReference>
<gene>
    <name evidence="2" type="ORF">PEVE_00042466</name>
</gene>
<dbReference type="Pfam" id="PF25794">
    <property type="entry name" value="SACS"/>
    <property type="match status" value="2"/>
</dbReference>
<dbReference type="Proteomes" id="UP001159427">
    <property type="component" value="Unassembled WGS sequence"/>
</dbReference>
<dbReference type="InterPro" id="IPR058210">
    <property type="entry name" value="SACS/Nov_dom"/>
</dbReference>
<dbReference type="InterPro" id="IPR036890">
    <property type="entry name" value="HATPase_C_sf"/>
</dbReference>
<reference evidence="2 3" key="1">
    <citation type="submission" date="2022-05" db="EMBL/GenBank/DDBJ databases">
        <authorList>
            <consortium name="Genoscope - CEA"/>
            <person name="William W."/>
        </authorList>
    </citation>
    <scope>NUCLEOTIDE SEQUENCE [LARGE SCALE GENOMIC DNA]</scope>
</reference>
<comment type="caution">
    <text evidence="2">The sequence shown here is derived from an EMBL/GenBank/DDBJ whole genome shotgun (WGS) entry which is preliminary data.</text>
</comment>
<feature type="domain" description="Sacsin/Nov" evidence="1">
    <location>
        <begin position="14"/>
        <end position="254"/>
    </location>
</feature>
<proteinExistence type="predicted"/>
<protein>
    <recommendedName>
        <fullName evidence="1">Sacsin/Nov domain-containing protein</fullName>
    </recommendedName>
</protein>
<organism evidence="2 3">
    <name type="scientific">Porites evermanni</name>
    <dbReference type="NCBI Taxonomy" id="104178"/>
    <lineage>
        <taxon>Eukaryota</taxon>
        <taxon>Metazoa</taxon>
        <taxon>Cnidaria</taxon>
        <taxon>Anthozoa</taxon>
        <taxon>Hexacorallia</taxon>
        <taxon>Scleractinia</taxon>
        <taxon>Fungiina</taxon>
        <taxon>Poritidae</taxon>
        <taxon>Porites</taxon>
    </lineage>
</organism>
<dbReference type="EMBL" id="CALNXI010000835">
    <property type="protein sequence ID" value="CAH3142388.1"/>
    <property type="molecule type" value="Genomic_DNA"/>
</dbReference>
<dbReference type="InterPro" id="IPR052972">
    <property type="entry name" value="Sacsin_chaperone_reg"/>
</dbReference>
<accession>A0ABN8PHZ2</accession>
<dbReference type="SUPFAM" id="SSF55874">
    <property type="entry name" value="ATPase domain of HSP90 chaperone/DNA topoisomerase II/histidine kinase"/>
    <property type="match status" value="2"/>
</dbReference>
<evidence type="ECO:0000313" key="3">
    <source>
        <dbReference type="Proteomes" id="UP001159427"/>
    </source>
</evidence>
<sequence length="2056" mass="233237">MDEDDDGFNLIQPSLIQQLKTILDQYPDDGQILKELIQNAEDAGATQVKFLHDLHSYGTEKLHSEGLAQFQGPALYAHNNATFTKEDWKGIRMLCDSIKVKDPMKVGRFGLGFKSVFHVTDLPSILSGSQIGVIDPHEEYFTEGRNRRTGYSWKVNDNRYVMDNIPDQFAPYNGVFDSKDDVFSRGWYNGTLFRFPLRRRPSDLSQTLYSAEKVHTLFEGFMADAHLILLFLQHLESVELYVRGEYDDQPRKTFQVRITDESLNLVREKRKEFHNKISTGRLLPHPVQVSYPITVVTAHFSQGSETTQTHSFLVTNYFCGQEVSSDFQSLAKDLSYLPLVGVAMALEPTPAFKGHVFCFLPLPVQKTSLTGLPVHVNGFFALSQNRSYIKFPNAEQEDQESNGRPLTDKSLLWNRYLLEEALPKAYAAMLLEAINENSYNIQEETVYRAWPNTDAIDQKWKRLQNPLLQTLCSANVVYTKASGGKWLKVEDAILDRLEEHQPKELLVNVLLEAHQNVATLPAYVLKAFTACGKPVINEITPMLVRQILKQSPSSYRNLGRMEKLNLLSFIINCTDENFADLIGVELLPVSSGSFKYFASFSNCDETVYVCSPDHPRKMFPCLDHQFLDQDLDQSLLEILQKVAKKGCTQLKLLSGDDVASLLSKSLPPEWSQDEKILWYHGSDSHNHPGFDWLELVWNYLRTKFATNDGLRGFTGLPLIPHDMSQVPISLARLQHPSKIIVKSLYDEFLDETLLQSLKDLGLVIIQECPYYLTLHPAVINAFIYPPSPHGVLKALSACSSVVESNKHSLTDEGKRSLRKFFSKESSLEPQAKQLLRTLPLFETLNKSFVSGEQDLCAAPPEGSYPAHPRRDLIDVTDDDSKKLAHLLDIRCLSPIEFFLEVVFPDVRGGNYSKGELDRIMEFVMERFQVYASEDARFEESLANLPFVPSKNRRARAMELFDPGIALLKRMLSEEDVFPVGEQYTNPATLVVLKKLGMKSEKQISADDLYRSARKISQMSNLKEAKEKSAAILVYLKSNSTKLQQTVSGVTLKQLLRDVPWVSEVKERPFGVPASLYKTEETGIPYFYKPTEVTCEDKVNLIGTVTPIVGVHSSSQLAKCFGWDNMPHALDVVKHLKTVITHYDPDEKQYYISTVKDIYSYLNQVADPGVIKNALQGIENSCWVWNGDGFCSPDVVLAVRPPIDLTPYICSLPSEVMQFSNFFSKFGMREHCDALFFVHVLHLMKQKYASAREYPSTEVKRDLRLSADILNEIKPKEGEQLPTEIQEKVLIPTHVEGDSYLRLAPVEDCMYCDHEWLEDGTSAEEETDCFFVHPIIPHSTAELLQVRTLRNQLLEADEIGGEFGQEEKLTRRLKRLLEEYTDGFSVPKELIQNADDAGATEVRFLYDERTNEDAMTCLIDEGMKECQGPALWVYNDAEFRNDDFENIVKLNGGTKEQENEKIGKFGLGFNTVYNLTDVPMFLSRNYFVIFDPNTFYLRKAIKNKSKPGIKIDVNKNPEKKRKFRNQFKPFNGIFGCDLHLNKPDNSFPGTLFRFPLRTREQAIRSEIKGVHYDNNQMRELLDIFVRGAKHLLLFTQNVCQLSIFHLPRESVEETRPELMFQVTKSLSKVGIIRELSVPVDLSRHLRNVSADVLHLIKQCIFLRASSEVAKYARGVKEIDDHLLKSAYTVDITGNVTAFGRSFFEYKSEIKSVSEVWFVASSMGRGQAFKFSVNDKGLLPAAAVAVQLIPQERETFVPEPVGGIAAGGKPPHNGTVFCYLPLPIHSGLPVHINGAFAVDSSRRHLKEKTEDDKTCVGVEWNNVLLKDCVCAAYLDLLEDMKVADTMYSFHSLWPREHDVERCCEPLARSFYEKVAGGGFCLFSDGKRWVDINQVIFLEPDFRHDQRVGDISFALLQMLVNENKVVVDLPGDVFKSFVKYGLKEKIQAKTFGKSRFFTELFFPNILSVPTKIRDELILFALDDSKGELDESIKAYACIPVSPTGKNLKRPTELVNPNKAAASLFLEKDERFPSGTTKTFLDSVRLAKLEQLGMVGDDLP</sequence>
<dbReference type="NCBIfam" id="NF047352">
    <property type="entry name" value="P_loop_sacsin"/>
    <property type="match status" value="2"/>
</dbReference>
<evidence type="ECO:0000259" key="1">
    <source>
        <dbReference type="Pfam" id="PF25794"/>
    </source>
</evidence>
<name>A0ABN8PHZ2_9CNID</name>
<dbReference type="PANTHER" id="PTHR15600">
    <property type="entry name" value="SACSIN"/>
    <property type="match status" value="1"/>
</dbReference>
<dbReference type="Gene3D" id="3.30.565.10">
    <property type="entry name" value="Histidine kinase-like ATPase, C-terminal domain"/>
    <property type="match status" value="1"/>
</dbReference>
<evidence type="ECO:0000313" key="2">
    <source>
        <dbReference type="EMBL" id="CAH3142388.1"/>
    </source>
</evidence>